<protein>
    <submittedName>
        <fullName evidence="1">Uncharacterized protein</fullName>
    </submittedName>
</protein>
<comment type="caution">
    <text evidence="1">The sequence shown here is derived from an EMBL/GenBank/DDBJ whole genome shotgun (WGS) entry which is preliminary data.</text>
</comment>
<dbReference type="OrthoDB" id="2897535at2"/>
<proteinExistence type="predicted"/>
<dbReference type="RefSeq" id="WP_035333441.1">
    <property type="nucleotide sequence ID" value="NZ_APVL01000042.1"/>
</dbReference>
<reference evidence="2" key="1">
    <citation type="submission" date="2013-03" db="EMBL/GenBank/DDBJ databases">
        <title>Draft genome sequence of Bacillus firmus DS1.</title>
        <authorList>
            <person name="Peng D."/>
            <person name="Zhu L."/>
            <person name="Sun M."/>
        </authorList>
    </citation>
    <scope>NUCLEOTIDE SEQUENCE [LARGE SCALE GENOMIC DNA]</scope>
    <source>
        <strain evidence="2">DS1</strain>
    </source>
</reference>
<dbReference type="AlphaFoldDB" id="W7KQM5"/>
<dbReference type="Proteomes" id="UP000019270">
    <property type="component" value="Unassembled WGS sequence"/>
</dbReference>
<accession>W7KQM5</accession>
<dbReference type="PATRIC" id="fig|1307436.3.peg.5140"/>
<reference evidence="1 2" key="2">
    <citation type="journal article" date="2016" name="Sci. Rep.">
        <title>A novel serine protease, Sep1, from Bacillus firmus DS-1 has nematicidal activity and degrades multiple intestinal-associated nematode proteins.</title>
        <authorList>
            <person name="Geng C."/>
            <person name="Nie X."/>
            <person name="Tang Z."/>
            <person name="Zhang Y."/>
            <person name="Lin J."/>
            <person name="Sun M."/>
            <person name="Peng D."/>
        </authorList>
    </citation>
    <scope>NUCLEOTIDE SEQUENCE [LARGE SCALE GENOMIC DNA]</scope>
    <source>
        <strain evidence="1 2">DS1</strain>
    </source>
</reference>
<evidence type="ECO:0000313" key="1">
    <source>
        <dbReference type="EMBL" id="EWG08453.1"/>
    </source>
</evidence>
<evidence type="ECO:0000313" key="2">
    <source>
        <dbReference type="Proteomes" id="UP000019270"/>
    </source>
</evidence>
<gene>
    <name evidence="1" type="ORF">PBF_24126</name>
</gene>
<sequence>MEELNTVYVIETSEALYVVEDEIYDGKVLDGILELAVQFDTIDDAEKFLEEMKEFGIQGKVKTAKIWIEVVGE</sequence>
<organism evidence="1 2">
    <name type="scientific">Cytobacillus firmus DS1</name>
    <dbReference type="NCBI Taxonomy" id="1307436"/>
    <lineage>
        <taxon>Bacteria</taxon>
        <taxon>Bacillati</taxon>
        <taxon>Bacillota</taxon>
        <taxon>Bacilli</taxon>
        <taxon>Bacillales</taxon>
        <taxon>Bacillaceae</taxon>
        <taxon>Cytobacillus</taxon>
    </lineage>
</organism>
<dbReference type="EMBL" id="APVL01000042">
    <property type="protein sequence ID" value="EWG08453.1"/>
    <property type="molecule type" value="Genomic_DNA"/>
</dbReference>
<name>W7KQM5_CYTFI</name>